<dbReference type="Proteomes" id="UP001479436">
    <property type="component" value="Unassembled WGS sequence"/>
</dbReference>
<gene>
    <name evidence="4" type="ORF">K7432_013160</name>
</gene>
<keyword evidence="2" id="KW-0732">Signal</keyword>
<feature type="compositionally biased region" description="Low complexity" evidence="1">
    <location>
        <begin position="92"/>
        <end position="107"/>
    </location>
</feature>
<evidence type="ECO:0000256" key="2">
    <source>
        <dbReference type="SAM" id="SignalP"/>
    </source>
</evidence>
<reference evidence="4 5" key="1">
    <citation type="submission" date="2023-04" db="EMBL/GenBank/DDBJ databases">
        <title>Genome of Basidiobolus ranarum AG-B5.</title>
        <authorList>
            <person name="Stajich J.E."/>
            <person name="Carter-House D."/>
            <person name="Gryganskyi A."/>
        </authorList>
    </citation>
    <scope>NUCLEOTIDE SEQUENCE [LARGE SCALE GENOMIC DNA]</scope>
    <source>
        <strain evidence="4 5">AG-B5</strain>
    </source>
</reference>
<organism evidence="4 5">
    <name type="scientific">Basidiobolus ranarum</name>
    <dbReference type="NCBI Taxonomy" id="34480"/>
    <lineage>
        <taxon>Eukaryota</taxon>
        <taxon>Fungi</taxon>
        <taxon>Fungi incertae sedis</taxon>
        <taxon>Zoopagomycota</taxon>
        <taxon>Entomophthoromycotina</taxon>
        <taxon>Basidiobolomycetes</taxon>
        <taxon>Basidiobolales</taxon>
        <taxon>Basidiobolaceae</taxon>
        <taxon>Basidiobolus</taxon>
    </lineage>
</organism>
<dbReference type="InterPro" id="IPR007921">
    <property type="entry name" value="CHAP_dom"/>
</dbReference>
<protein>
    <recommendedName>
        <fullName evidence="3">Peptidase C51 domain-containing protein</fullName>
    </recommendedName>
</protein>
<accession>A0ABR2WJQ6</accession>
<evidence type="ECO:0000313" key="4">
    <source>
        <dbReference type="EMBL" id="KAK9761721.1"/>
    </source>
</evidence>
<dbReference type="EMBL" id="JASJQH010001249">
    <property type="protein sequence ID" value="KAK9761721.1"/>
    <property type="molecule type" value="Genomic_DNA"/>
</dbReference>
<dbReference type="Pfam" id="PF05257">
    <property type="entry name" value="CHAP"/>
    <property type="match status" value="1"/>
</dbReference>
<dbReference type="SUPFAM" id="SSF54001">
    <property type="entry name" value="Cysteine proteinases"/>
    <property type="match status" value="1"/>
</dbReference>
<dbReference type="InterPro" id="IPR038765">
    <property type="entry name" value="Papain-like_cys_pep_sf"/>
</dbReference>
<feature type="region of interest" description="Disordered" evidence="1">
    <location>
        <begin position="73"/>
        <end position="107"/>
    </location>
</feature>
<feature type="chain" id="PRO_5047011327" description="Peptidase C51 domain-containing protein" evidence="2">
    <location>
        <begin position="21"/>
        <end position="237"/>
    </location>
</feature>
<evidence type="ECO:0000256" key="1">
    <source>
        <dbReference type="SAM" id="MobiDB-lite"/>
    </source>
</evidence>
<keyword evidence="5" id="KW-1185">Reference proteome</keyword>
<name>A0ABR2WJQ6_9FUNG</name>
<feature type="signal peptide" evidence="2">
    <location>
        <begin position="1"/>
        <end position="20"/>
    </location>
</feature>
<feature type="compositionally biased region" description="Polar residues" evidence="1">
    <location>
        <begin position="82"/>
        <end position="91"/>
    </location>
</feature>
<evidence type="ECO:0000259" key="3">
    <source>
        <dbReference type="PROSITE" id="PS50911"/>
    </source>
</evidence>
<feature type="domain" description="Peptidase C51" evidence="3">
    <location>
        <begin position="102"/>
        <end position="234"/>
    </location>
</feature>
<evidence type="ECO:0000313" key="5">
    <source>
        <dbReference type="Proteomes" id="UP001479436"/>
    </source>
</evidence>
<dbReference type="Gene3D" id="3.90.1720.10">
    <property type="entry name" value="endopeptidase domain like (from Nostoc punctiforme)"/>
    <property type="match status" value="1"/>
</dbReference>
<dbReference type="PROSITE" id="PS50911">
    <property type="entry name" value="CHAP"/>
    <property type="match status" value="1"/>
</dbReference>
<sequence length="237" mass="25801">MLKFLTFVSALTTIFLSVNARKHCPYGNGLYCGDVLGREKDVLYRCSGKSSFKLIEKCQYGCYQDKPGSPDYCKPSGDQAVSGDSQNNPKCSNGTNPDNSNNSTDSYTSTLGVENYPLVFEFRNGQCTDWADARYAQITGHHISWSGDARLWSSRAKADSKWTEADKPKVPSIIVLQPGSQGAGGPGHVAVVERINTDGSVYTSNYNFRFGGKGGVGVKSYGDFETGKGVSFIWYGK</sequence>
<comment type="caution">
    <text evidence="4">The sequence shown here is derived from an EMBL/GenBank/DDBJ whole genome shotgun (WGS) entry which is preliminary data.</text>
</comment>
<proteinExistence type="predicted"/>